<dbReference type="PATRIC" id="fig|1423780.4.peg.1393"/>
<keyword evidence="2" id="KW-1185">Reference proteome</keyword>
<dbReference type="STRING" id="1423780.FD05_GL001382"/>
<name>S4NET1_9LACO</name>
<reference evidence="2" key="1">
    <citation type="journal article" date="2013" name="Genome Announc.">
        <title>Draft Genome Sequence of D-Branched-Chain Amino Acid Producer Lactobacillus otakiensis JCM 15040T, Isolated from a Traditional Japanese Pickle.</title>
        <authorList>
            <person name="Doi K."/>
            <person name="Mori K."/>
            <person name="Mutaguchi Y."/>
            <person name="Tashiro K."/>
            <person name="Fujino Y."/>
            <person name="Ohmori T."/>
            <person name="Kuhara S."/>
            <person name="Ohshima T."/>
        </authorList>
    </citation>
    <scope>NUCLEOTIDE SEQUENCE [LARGE SCALE GENOMIC DNA]</scope>
    <source>
        <strain evidence="2">JCM 15040</strain>
    </source>
</reference>
<gene>
    <name evidence="1" type="ORF">LOT_0245</name>
</gene>
<comment type="caution">
    <text evidence="1">The sequence shown here is derived from an EMBL/GenBank/DDBJ whole genome shotgun (WGS) entry which is preliminary data.</text>
</comment>
<dbReference type="AlphaFoldDB" id="S4NET1"/>
<evidence type="ECO:0000313" key="1">
    <source>
        <dbReference type="EMBL" id="GAD15707.1"/>
    </source>
</evidence>
<proteinExistence type="predicted"/>
<accession>S4NET1</accession>
<protein>
    <submittedName>
        <fullName evidence="1">Uncharacterized protein</fullName>
    </submittedName>
</protein>
<dbReference type="EMBL" id="BASH01000001">
    <property type="protein sequence ID" value="GAD15707.1"/>
    <property type="molecule type" value="Genomic_DNA"/>
</dbReference>
<evidence type="ECO:0000313" key="2">
    <source>
        <dbReference type="Proteomes" id="UP000016361"/>
    </source>
</evidence>
<sequence>MIAYLRDFVVGENEVGDLHEFIFRAEIGRYLTKNFRVITVNDVLSVLSFETAN</sequence>
<dbReference type="Proteomes" id="UP000016361">
    <property type="component" value="Unassembled WGS sequence"/>
</dbReference>
<organism evidence="1 2">
    <name type="scientific">Lentilactobacillus otakiensis DSM 19908 = JCM 15040</name>
    <dbReference type="NCBI Taxonomy" id="1423780"/>
    <lineage>
        <taxon>Bacteria</taxon>
        <taxon>Bacillati</taxon>
        <taxon>Bacillota</taxon>
        <taxon>Bacilli</taxon>
        <taxon>Lactobacillales</taxon>
        <taxon>Lactobacillaceae</taxon>
        <taxon>Lentilactobacillus</taxon>
    </lineage>
</organism>